<dbReference type="InterPro" id="IPR016035">
    <property type="entry name" value="Acyl_Trfase/lysoPLipase"/>
</dbReference>
<name>A0A9P1BNL3_9DINO</name>
<sequence length="358" mass="39606">MPKYSEISTQAESPADQKLYDKTDLPSWCAHPLAVPSSQPNMLIFPGEMTHYAGMLADARQLPLVQEMMELATETFDFDLQRVFEECMEADCASRTDRRQMLAYVADCAAYELFREQQPEVASTPRAVAGFAVGEFAALVAAGVMSYDQGLTVVKARAEAMQRWVDDEQMAAIAVFGLEEEQLKGLCASVDPGSKLAQKVFISHCWGRKGFVCSGTSAAVEQLEKLVENQAQQEVLYTERIESCVDAGHTPLATAVAAEVEEVINNIAMKPPQCEVYFNCGIRVAAGEDPSVFAPYLIQQLVMPLRWDITINSSLQRGIRRFYECGPGHSLKDLMMFNTFTSQSQTIRPVELTTGVHC</sequence>
<keyword evidence="4" id="KW-1185">Reference proteome</keyword>
<accession>A0A9P1BNL3</accession>
<dbReference type="PANTHER" id="PTHR47170">
    <property type="entry name" value="MALONYL-COA ACP TRANSACYLASE, ACP-BINDING"/>
    <property type="match status" value="1"/>
</dbReference>
<evidence type="ECO:0000259" key="1">
    <source>
        <dbReference type="SMART" id="SM00827"/>
    </source>
</evidence>
<gene>
    <name evidence="2" type="ORF">C1SCF055_LOCUS4452</name>
</gene>
<dbReference type="OrthoDB" id="437919at2759"/>
<dbReference type="Proteomes" id="UP001152797">
    <property type="component" value="Unassembled WGS sequence"/>
</dbReference>
<evidence type="ECO:0000313" key="4">
    <source>
        <dbReference type="Proteomes" id="UP001152797"/>
    </source>
</evidence>
<dbReference type="GO" id="GO:0016740">
    <property type="term" value="F:transferase activity"/>
    <property type="evidence" value="ECO:0007669"/>
    <property type="project" value="InterPro"/>
</dbReference>
<organism evidence="2">
    <name type="scientific">Cladocopium goreaui</name>
    <dbReference type="NCBI Taxonomy" id="2562237"/>
    <lineage>
        <taxon>Eukaryota</taxon>
        <taxon>Sar</taxon>
        <taxon>Alveolata</taxon>
        <taxon>Dinophyceae</taxon>
        <taxon>Suessiales</taxon>
        <taxon>Symbiodiniaceae</taxon>
        <taxon>Cladocopium</taxon>
    </lineage>
</organism>
<dbReference type="Gene3D" id="3.30.70.250">
    <property type="entry name" value="Malonyl-CoA ACP transacylase, ACP-binding"/>
    <property type="match status" value="1"/>
</dbReference>
<evidence type="ECO:0000313" key="3">
    <source>
        <dbReference type="EMBL" id="CAL4763527.1"/>
    </source>
</evidence>
<dbReference type="EMBL" id="CAMXCT030000253">
    <property type="protein sequence ID" value="CAL4763527.1"/>
    <property type="molecule type" value="Genomic_DNA"/>
</dbReference>
<reference evidence="2" key="1">
    <citation type="submission" date="2022-10" db="EMBL/GenBank/DDBJ databases">
        <authorList>
            <person name="Chen Y."/>
            <person name="Dougan E. K."/>
            <person name="Chan C."/>
            <person name="Rhodes N."/>
            <person name="Thang M."/>
        </authorList>
    </citation>
    <scope>NUCLEOTIDE SEQUENCE</scope>
</reference>
<dbReference type="Pfam" id="PF00698">
    <property type="entry name" value="Acyl_transf_1"/>
    <property type="match status" value="1"/>
</dbReference>
<feature type="domain" description="Malonyl-CoA:ACP transacylase (MAT)" evidence="1">
    <location>
        <begin position="83"/>
        <end position="345"/>
    </location>
</feature>
<proteinExistence type="predicted"/>
<protein>
    <submittedName>
        <fullName evidence="3">Malonyl-CoA:ACP transacylase (MAT) domain-containing protein</fullName>
    </submittedName>
</protein>
<evidence type="ECO:0000313" key="2">
    <source>
        <dbReference type="EMBL" id="CAI3976215.1"/>
    </source>
</evidence>
<dbReference type="PANTHER" id="PTHR47170:SF2">
    <property type="entry name" value="MALONYL-COA:ACP TRANSACYLASE (MAT) DOMAIN-CONTAINING PROTEIN"/>
    <property type="match status" value="1"/>
</dbReference>
<dbReference type="SMART" id="SM00827">
    <property type="entry name" value="PKS_AT"/>
    <property type="match status" value="1"/>
</dbReference>
<dbReference type="EMBL" id="CAMXCT020000253">
    <property type="protein sequence ID" value="CAL1129590.1"/>
    <property type="molecule type" value="Genomic_DNA"/>
</dbReference>
<dbReference type="SUPFAM" id="SSF52151">
    <property type="entry name" value="FabD/lysophospholipase-like"/>
    <property type="match status" value="1"/>
</dbReference>
<reference evidence="3 4" key="2">
    <citation type="submission" date="2024-05" db="EMBL/GenBank/DDBJ databases">
        <authorList>
            <person name="Chen Y."/>
            <person name="Shah S."/>
            <person name="Dougan E. K."/>
            <person name="Thang M."/>
            <person name="Chan C."/>
        </authorList>
    </citation>
    <scope>NUCLEOTIDE SEQUENCE [LARGE SCALE GENOMIC DNA]</scope>
</reference>
<dbReference type="AlphaFoldDB" id="A0A9P1BNL3"/>
<dbReference type="Gene3D" id="3.40.366.10">
    <property type="entry name" value="Malonyl-Coenzyme A Acyl Carrier Protein, domain 2"/>
    <property type="match status" value="1"/>
</dbReference>
<dbReference type="InterPro" id="IPR014043">
    <property type="entry name" value="Acyl_transferase_dom"/>
</dbReference>
<dbReference type="InterPro" id="IPR052760">
    <property type="entry name" value="Mitochondrial_malonyltrans"/>
</dbReference>
<comment type="caution">
    <text evidence="2">The sequence shown here is derived from an EMBL/GenBank/DDBJ whole genome shotgun (WGS) entry which is preliminary data.</text>
</comment>
<dbReference type="EMBL" id="CAMXCT010000253">
    <property type="protein sequence ID" value="CAI3976215.1"/>
    <property type="molecule type" value="Genomic_DNA"/>
</dbReference>
<dbReference type="InterPro" id="IPR001227">
    <property type="entry name" value="Ac_transferase_dom_sf"/>
</dbReference>